<organism evidence="1 2">
    <name type="scientific">Trichonephila clavipes</name>
    <name type="common">Golden silk orbweaver</name>
    <name type="synonym">Nephila clavipes</name>
    <dbReference type="NCBI Taxonomy" id="2585209"/>
    <lineage>
        <taxon>Eukaryota</taxon>
        <taxon>Metazoa</taxon>
        <taxon>Ecdysozoa</taxon>
        <taxon>Arthropoda</taxon>
        <taxon>Chelicerata</taxon>
        <taxon>Arachnida</taxon>
        <taxon>Araneae</taxon>
        <taxon>Araneomorphae</taxon>
        <taxon>Entelegynae</taxon>
        <taxon>Araneoidea</taxon>
        <taxon>Nephilidae</taxon>
        <taxon>Trichonephila</taxon>
    </lineage>
</organism>
<evidence type="ECO:0000313" key="1">
    <source>
        <dbReference type="EMBL" id="GFY10047.1"/>
    </source>
</evidence>
<protein>
    <submittedName>
        <fullName evidence="1">Uncharacterized protein</fullName>
    </submittedName>
</protein>
<comment type="caution">
    <text evidence="1">The sequence shown here is derived from an EMBL/GenBank/DDBJ whole genome shotgun (WGS) entry which is preliminary data.</text>
</comment>
<proteinExistence type="predicted"/>
<reference evidence="1" key="1">
    <citation type="submission" date="2020-08" db="EMBL/GenBank/DDBJ databases">
        <title>Multicomponent nature underlies the extraordinary mechanical properties of spider dragline silk.</title>
        <authorList>
            <person name="Kono N."/>
            <person name="Nakamura H."/>
            <person name="Mori M."/>
            <person name="Yoshida Y."/>
            <person name="Ohtoshi R."/>
            <person name="Malay A.D."/>
            <person name="Moran D.A.P."/>
            <person name="Tomita M."/>
            <person name="Numata K."/>
            <person name="Arakawa K."/>
        </authorList>
    </citation>
    <scope>NUCLEOTIDE SEQUENCE</scope>
</reference>
<dbReference type="AlphaFoldDB" id="A0A8X6SJ00"/>
<gene>
    <name evidence="1" type="ORF">TNCV_1945921</name>
</gene>
<dbReference type="EMBL" id="BMAU01021294">
    <property type="protein sequence ID" value="GFY10047.1"/>
    <property type="molecule type" value="Genomic_DNA"/>
</dbReference>
<name>A0A8X6SJ00_TRICX</name>
<dbReference type="Proteomes" id="UP000887159">
    <property type="component" value="Unassembled WGS sequence"/>
</dbReference>
<evidence type="ECO:0000313" key="2">
    <source>
        <dbReference type="Proteomes" id="UP000887159"/>
    </source>
</evidence>
<keyword evidence="2" id="KW-1185">Reference proteome</keyword>
<sequence length="70" mass="8137">MEEDLDEYDRVMEITESKLNGPQTDMRKSVLLRETYKKLEINLAYHRMRRVLAMLNDTSISSASTSDPSL</sequence>
<accession>A0A8X6SJ00</accession>